<evidence type="ECO:0000256" key="2">
    <source>
        <dbReference type="ARBA" id="ARBA00022490"/>
    </source>
</evidence>
<dbReference type="PANTHER" id="PTHR16155:SF18">
    <property type="entry name" value="STERILE ALPHA MOTIF DOMAIN-CONTAINING PROTEIN 9-LIKE"/>
    <property type="match status" value="1"/>
</dbReference>
<comment type="subcellular location">
    <subcellularLocation>
        <location evidence="1">Cytoplasm</location>
        <location evidence="1">Cytosol</location>
    </subcellularLocation>
</comment>
<dbReference type="GO" id="GO:0005829">
    <property type="term" value="C:cytosol"/>
    <property type="evidence" value="ECO:0007669"/>
    <property type="project" value="UniProtKB-SubCell"/>
</dbReference>
<protein>
    <submittedName>
        <fullName evidence="4">Sterile alpha motif domain-containing protein 9-like</fullName>
    </submittedName>
</protein>
<gene>
    <name evidence="4" type="ORF">FSCOSCO3_A013576</name>
</gene>
<dbReference type="PROSITE" id="PS51830">
    <property type="entry name" value="FIIND"/>
    <property type="match status" value="1"/>
</dbReference>
<name>A0AAV1Q7J1_SCOSC</name>
<dbReference type="Pfam" id="PF13553">
    <property type="entry name" value="FIIND"/>
    <property type="match status" value="1"/>
</dbReference>
<accession>A0AAV1Q7J1</accession>
<dbReference type="InterPro" id="IPR025307">
    <property type="entry name" value="FIIND_dom"/>
</dbReference>
<proteinExistence type="predicted"/>
<keyword evidence="2" id="KW-0963">Cytoplasm</keyword>
<reference evidence="4 5" key="1">
    <citation type="submission" date="2024-01" db="EMBL/GenBank/DDBJ databases">
        <authorList>
            <person name="Alioto T."/>
            <person name="Alioto T."/>
            <person name="Gomez Garrido J."/>
        </authorList>
    </citation>
    <scope>NUCLEOTIDE SEQUENCE [LARGE SCALE GENOMIC DNA]</scope>
</reference>
<evidence type="ECO:0000259" key="3">
    <source>
        <dbReference type="PROSITE" id="PS51830"/>
    </source>
</evidence>
<evidence type="ECO:0000313" key="4">
    <source>
        <dbReference type="EMBL" id="CAK6980196.1"/>
    </source>
</evidence>
<evidence type="ECO:0000256" key="1">
    <source>
        <dbReference type="ARBA" id="ARBA00004514"/>
    </source>
</evidence>
<comment type="caution">
    <text evidence="4">The sequence shown here is derived from an EMBL/GenBank/DDBJ whole genome shotgun (WGS) entry which is preliminary data.</text>
</comment>
<dbReference type="Pfam" id="PF23679">
    <property type="entry name" value="UPA-FIIND"/>
    <property type="match status" value="1"/>
</dbReference>
<sequence length="700" mass="80649">MNNDKMCKDLRVQKNLLAFEGVVRNCNLFATLGGKEIMVNANKRDSLWIECQVSLYLGFTIRGLVAFGIRTKNTKQGPLKSCASCGGVMDSSWTATTPDWRTEHGILTYMLQSEAGQFKCSVSGLRWVCKKKVTFTYQFRSWEEHRQKLNLVHCKPGGPLMDITVIDGELDEVYLPHWICIDGFPQVSDKFAVLHKGQSGNLMCRLIVSDLASSHVRLFQPSFPTNGVLVTYGFPVKAHCNVLIYRTNQKQLTLHIYVILWDPQRRQEVEQMEKARKSKMIQKPNPQKSLDTEASFILTTDADAAEISLVHGPPKFFKVFIKNANSDFKLTLGDEENHVVWTCEISKDEVSPWLLGFVKDMLTKRGMKVEQNPVKALARFYYIEIKDYNKAERWAKEAKKKNSFVADTLGQVYKNQLKNKEISLKPRDILQLATKAIQSFKDEERLAENEYGADMAEDGKTKVSNIFNIRGQFGYLQPDLRKDDAPYISREVSECYKKYVGDSPPKHLKEKCDDVLQKLKEKLSVTSAGVLSCLDRKYTEADLQEITTWWKEIYSIKDTETSLTDYIYAHIMLKNIYSSDAKSPTAFRQITPPSPQNAPELNMLALLLKWPIVSEDKCVFDLSQSIQHMYSSYEHTYKTHFRSRYLRPLFFIGKGQNLDRIVHRRVLENLFPADLNSYWDSEKIFQDPMIQKRLLQIEGW</sequence>
<dbReference type="PANTHER" id="PTHR16155">
    <property type="entry name" value="DED DOMAIN-CONTAINING PROTEIN"/>
    <property type="match status" value="1"/>
</dbReference>
<feature type="domain" description="FIIND" evidence="3">
    <location>
        <begin position="87"/>
        <end position="359"/>
    </location>
</feature>
<keyword evidence="5" id="KW-1185">Reference proteome</keyword>
<organism evidence="4 5">
    <name type="scientific">Scomber scombrus</name>
    <name type="common">Atlantic mackerel</name>
    <name type="synonym">Scomber vernalis</name>
    <dbReference type="NCBI Taxonomy" id="13677"/>
    <lineage>
        <taxon>Eukaryota</taxon>
        <taxon>Metazoa</taxon>
        <taxon>Chordata</taxon>
        <taxon>Craniata</taxon>
        <taxon>Vertebrata</taxon>
        <taxon>Euteleostomi</taxon>
        <taxon>Actinopterygii</taxon>
        <taxon>Neopterygii</taxon>
        <taxon>Teleostei</taxon>
        <taxon>Neoteleostei</taxon>
        <taxon>Acanthomorphata</taxon>
        <taxon>Pelagiaria</taxon>
        <taxon>Scombriformes</taxon>
        <taxon>Scombridae</taxon>
        <taxon>Scomber</taxon>
    </lineage>
</organism>
<dbReference type="EMBL" id="CAWUFR010000656">
    <property type="protein sequence ID" value="CAK6980196.1"/>
    <property type="molecule type" value="Genomic_DNA"/>
</dbReference>
<dbReference type="AlphaFoldDB" id="A0AAV1Q7J1"/>
<evidence type="ECO:0000313" key="5">
    <source>
        <dbReference type="Proteomes" id="UP001314229"/>
    </source>
</evidence>
<dbReference type="Proteomes" id="UP001314229">
    <property type="component" value="Unassembled WGS sequence"/>
</dbReference>